<organism evidence="1 2">
    <name type="scientific">Yersinia kristensenii</name>
    <dbReference type="NCBI Taxonomy" id="28152"/>
    <lineage>
        <taxon>Bacteria</taxon>
        <taxon>Pseudomonadati</taxon>
        <taxon>Pseudomonadota</taxon>
        <taxon>Gammaproteobacteria</taxon>
        <taxon>Enterobacterales</taxon>
        <taxon>Yersiniaceae</taxon>
        <taxon>Yersinia</taxon>
    </lineage>
</organism>
<name>A0AB73P0B2_YERKR</name>
<reference evidence="1 2" key="1">
    <citation type="submission" date="2017-05" db="EMBL/GenBank/DDBJ databases">
        <title>Whole genome sequencing of Yersinia kristensenii.</title>
        <authorList>
            <person name="Campioni F."/>
        </authorList>
    </citation>
    <scope>NUCLEOTIDE SEQUENCE [LARGE SCALE GENOMIC DNA]</scope>
    <source>
        <strain evidence="1 2">CFSAN060538</strain>
    </source>
</reference>
<keyword evidence="2" id="KW-1185">Reference proteome</keyword>
<sequence>MGGSLDLALFLALDLVIRFGSVVRTDWIRFRLIFVRLPSHLCGLNRAGGQAGPPAPAACAKYYCYSQSPPAAVGLIEPARFAPAQARFSPPSMAAHSGHRLCR</sequence>
<dbReference type="EMBL" id="NHOG01000032">
    <property type="protein sequence ID" value="OVZ76813.1"/>
    <property type="molecule type" value="Genomic_DNA"/>
</dbReference>
<evidence type="ECO:0000313" key="1">
    <source>
        <dbReference type="EMBL" id="OVZ76813.1"/>
    </source>
</evidence>
<evidence type="ECO:0008006" key="3">
    <source>
        <dbReference type="Google" id="ProtNLM"/>
    </source>
</evidence>
<protein>
    <recommendedName>
        <fullName evidence="3">Secreted protein</fullName>
    </recommendedName>
</protein>
<dbReference type="Proteomes" id="UP000195840">
    <property type="component" value="Unassembled WGS sequence"/>
</dbReference>
<comment type="caution">
    <text evidence="1">The sequence shown here is derived from an EMBL/GenBank/DDBJ whole genome shotgun (WGS) entry which is preliminary data.</text>
</comment>
<dbReference type="AlphaFoldDB" id="A0AB73P0B2"/>
<proteinExistence type="predicted"/>
<accession>A0AB73P0B2</accession>
<gene>
    <name evidence="1" type="ORF">CBW52_21555</name>
</gene>
<evidence type="ECO:0000313" key="2">
    <source>
        <dbReference type="Proteomes" id="UP000195840"/>
    </source>
</evidence>